<dbReference type="eggNOG" id="COG2331">
    <property type="taxonomic scope" value="Bacteria"/>
</dbReference>
<reference evidence="3 4" key="1">
    <citation type="journal article" date="2011" name="J. Bacteriol.">
        <title>Genome sequence of the verrucomicrobium Opitutus terrae PB90-1, an abundant inhabitant of rice paddy soil ecosystems.</title>
        <authorList>
            <person name="van Passel M.W."/>
            <person name="Kant R."/>
            <person name="Palva A."/>
            <person name="Copeland A."/>
            <person name="Lucas S."/>
            <person name="Lapidus A."/>
            <person name="Glavina del Rio T."/>
            <person name="Pitluck S."/>
            <person name="Goltsman E."/>
            <person name="Clum A."/>
            <person name="Sun H."/>
            <person name="Schmutz J."/>
            <person name="Larimer F.W."/>
            <person name="Land M.L."/>
            <person name="Hauser L."/>
            <person name="Kyrpides N."/>
            <person name="Mikhailova N."/>
            <person name="Richardson P.P."/>
            <person name="Janssen P.H."/>
            <person name="de Vos W.M."/>
            <person name="Smidt H."/>
        </authorList>
    </citation>
    <scope>NUCLEOTIDE SEQUENCE [LARGE SCALE GENOMIC DNA]</scope>
    <source>
        <strain evidence="4">DSM 11246 / JCM 15787 / PB90-1</strain>
    </source>
</reference>
<dbReference type="SMART" id="SM00834">
    <property type="entry name" value="CxxC_CXXC_SSSS"/>
    <property type="match status" value="1"/>
</dbReference>
<dbReference type="Proteomes" id="UP000007013">
    <property type="component" value="Chromosome"/>
</dbReference>
<organism evidence="3 4">
    <name type="scientific">Opitutus terrae (strain DSM 11246 / JCM 15787 / PB90-1)</name>
    <dbReference type="NCBI Taxonomy" id="452637"/>
    <lineage>
        <taxon>Bacteria</taxon>
        <taxon>Pseudomonadati</taxon>
        <taxon>Verrucomicrobiota</taxon>
        <taxon>Opitutia</taxon>
        <taxon>Opitutales</taxon>
        <taxon>Opitutaceae</taxon>
        <taxon>Opitutus</taxon>
    </lineage>
</organism>
<dbReference type="Pfam" id="PF09723">
    <property type="entry name" value="Zn_ribbon_8"/>
    <property type="match status" value="1"/>
</dbReference>
<sequence length="89" mass="9576">MPTYEYACQKCGHTFEQFQSMHDAPLKKCPECKKLGLKRLIGGGAGLIFKGSGFYITDYKKKSGGDSGGEKPSTPKSESKADAKPAANK</sequence>
<dbReference type="AlphaFoldDB" id="B1ZZ24"/>
<dbReference type="PANTHER" id="PTHR34404">
    <property type="entry name" value="REGULATORY PROTEIN, FMDB FAMILY"/>
    <property type="match status" value="1"/>
</dbReference>
<name>B1ZZ24_OPITP</name>
<accession>B1ZZ24</accession>
<feature type="domain" description="Putative regulatory protein FmdB zinc ribbon" evidence="2">
    <location>
        <begin position="1"/>
        <end position="42"/>
    </location>
</feature>
<evidence type="ECO:0000259" key="2">
    <source>
        <dbReference type="SMART" id="SM00834"/>
    </source>
</evidence>
<dbReference type="OrthoDB" id="9813321at2"/>
<dbReference type="NCBIfam" id="TIGR02605">
    <property type="entry name" value="CxxC_CxxC_SSSS"/>
    <property type="match status" value="1"/>
</dbReference>
<protein>
    <submittedName>
        <fullName evidence="3">Regulatory protein, FmdB family</fullName>
    </submittedName>
</protein>
<keyword evidence="4" id="KW-1185">Reference proteome</keyword>
<dbReference type="EMBL" id="CP001032">
    <property type="protein sequence ID" value="ACB77096.1"/>
    <property type="molecule type" value="Genomic_DNA"/>
</dbReference>
<feature type="region of interest" description="Disordered" evidence="1">
    <location>
        <begin position="62"/>
        <end position="89"/>
    </location>
</feature>
<dbReference type="HOGENOM" id="CLU_136025_3_1_0"/>
<evidence type="ECO:0000313" key="4">
    <source>
        <dbReference type="Proteomes" id="UP000007013"/>
    </source>
</evidence>
<evidence type="ECO:0000256" key="1">
    <source>
        <dbReference type="SAM" id="MobiDB-lite"/>
    </source>
</evidence>
<gene>
    <name evidence="3" type="ordered locus">Oter_3821</name>
</gene>
<evidence type="ECO:0000313" key="3">
    <source>
        <dbReference type="EMBL" id="ACB77096.1"/>
    </source>
</evidence>
<dbReference type="PANTHER" id="PTHR34404:SF2">
    <property type="entry name" value="CONSERVED SERINE RICH PROTEIN"/>
    <property type="match status" value="1"/>
</dbReference>
<dbReference type="InterPro" id="IPR013429">
    <property type="entry name" value="Regulatory_FmdB_Zinc_ribbon"/>
</dbReference>
<proteinExistence type="predicted"/>
<dbReference type="KEGG" id="ote:Oter_3821"/>
<dbReference type="RefSeq" id="WP_012376625.1">
    <property type="nucleotide sequence ID" value="NC_010571.1"/>
</dbReference>